<dbReference type="InterPro" id="IPR006084">
    <property type="entry name" value="XPG/Rad2"/>
</dbReference>
<dbReference type="Gramene" id="AET7Gv20817700.10">
    <property type="protein sequence ID" value="AET7Gv20817700.10"/>
    <property type="gene ID" value="AET7Gv20817700"/>
</dbReference>
<feature type="region of interest" description="Disordered" evidence="10">
    <location>
        <begin position="1"/>
        <end position="59"/>
    </location>
</feature>
<dbReference type="GO" id="GO:0006281">
    <property type="term" value="P:DNA repair"/>
    <property type="evidence" value="ECO:0007669"/>
    <property type="project" value="UniProtKB-KW"/>
</dbReference>
<dbReference type="GO" id="GO:0003677">
    <property type="term" value="F:DNA binding"/>
    <property type="evidence" value="ECO:0007669"/>
    <property type="project" value="InterPro"/>
</dbReference>
<dbReference type="Pfam" id="PF00867">
    <property type="entry name" value="XPG_I"/>
    <property type="match status" value="1"/>
</dbReference>
<keyword evidence="3" id="KW-0479">Metal-binding</keyword>
<feature type="region of interest" description="Disordered" evidence="10">
    <location>
        <begin position="125"/>
        <end position="145"/>
    </location>
</feature>
<dbReference type="FunFam" id="1.10.150.20:FF:000030">
    <property type="entry name" value="Flap endonuclease GEN-like 1"/>
    <property type="match status" value="1"/>
</dbReference>
<evidence type="ECO:0000256" key="3">
    <source>
        <dbReference type="ARBA" id="ARBA00022723"/>
    </source>
</evidence>
<dbReference type="EnsemblPlants" id="AET7Gv20817700.10">
    <property type="protein sequence ID" value="AET7Gv20817700.10"/>
    <property type="gene ID" value="AET7Gv20817700"/>
</dbReference>
<organism evidence="12 13">
    <name type="scientific">Aegilops tauschii subsp. strangulata</name>
    <name type="common">Goatgrass</name>
    <dbReference type="NCBI Taxonomy" id="200361"/>
    <lineage>
        <taxon>Eukaryota</taxon>
        <taxon>Viridiplantae</taxon>
        <taxon>Streptophyta</taxon>
        <taxon>Embryophyta</taxon>
        <taxon>Tracheophyta</taxon>
        <taxon>Spermatophyta</taxon>
        <taxon>Magnoliopsida</taxon>
        <taxon>Liliopsida</taxon>
        <taxon>Poales</taxon>
        <taxon>Poaceae</taxon>
        <taxon>BOP clade</taxon>
        <taxon>Pooideae</taxon>
        <taxon>Triticodae</taxon>
        <taxon>Triticeae</taxon>
        <taxon>Triticinae</taxon>
        <taxon>Aegilops</taxon>
    </lineage>
</organism>
<keyword evidence="13" id="KW-1185">Reference proteome</keyword>
<dbReference type="GO" id="GO:0017108">
    <property type="term" value="F:5'-flap endonuclease activity"/>
    <property type="evidence" value="ECO:0007669"/>
    <property type="project" value="TreeGrafter"/>
</dbReference>
<dbReference type="SUPFAM" id="SSF47807">
    <property type="entry name" value="5' to 3' exonuclease, C-terminal subdomain"/>
    <property type="match status" value="1"/>
</dbReference>
<feature type="compositionally biased region" description="Low complexity" evidence="10">
    <location>
        <begin position="572"/>
        <end position="602"/>
    </location>
</feature>
<proteinExistence type="inferred from homology"/>
<keyword evidence="4" id="KW-0255">Endonuclease</keyword>
<dbReference type="Pfam" id="PF25386">
    <property type="entry name" value="Chromo_SEND1"/>
    <property type="match status" value="1"/>
</dbReference>
<protein>
    <recommendedName>
        <fullName evidence="11">XPG-I domain-containing protein</fullName>
    </recommendedName>
</protein>
<evidence type="ECO:0000313" key="13">
    <source>
        <dbReference type="Proteomes" id="UP000015105"/>
    </source>
</evidence>
<evidence type="ECO:0000256" key="1">
    <source>
        <dbReference type="ARBA" id="ARBA00001946"/>
    </source>
</evidence>
<feature type="region of interest" description="Disordered" evidence="10">
    <location>
        <begin position="80"/>
        <end position="113"/>
    </location>
</feature>
<dbReference type="PANTHER" id="PTHR11081:SF54">
    <property type="entry name" value="SINGLE-STRAND DNA ENDONUCLEASE 1"/>
    <property type="match status" value="1"/>
</dbReference>
<dbReference type="SUPFAM" id="SSF54160">
    <property type="entry name" value="Chromo domain-like"/>
    <property type="match status" value="1"/>
</dbReference>
<dbReference type="SMART" id="SM00279">
    <property type="entry name" value="HhH2"/>
    <property type="match status" value="1"/>
</dbReference>
<comment type="cofactor">
    <cofactor evidence="1">
        <name>Mg(2+)</name>
        <dbReference type="ChEBI" id="CHEBI:18420"/>
    </cofactor>
</comment>
<evidence type="ECO:0000256" key="7">
    <source>
        <dbReference type="ARBA" id="ARBA00022842"/>
    </source>
</evidence>
<dbReference type="PRINTS" id="PR00853">
    <property type="entry name" value="XPGRADSUPER"/>
</dbReference>
<dbReference type="Gene3D" id="1.10.150.20">
    <property type="entry name" value="5' to 3' exonuclease, C-terminal subdomain"/>
    <property type="match status" value="1"/>
</dbReference>
<reference evidence="13" key="2">
    <citation type="journal article" date="2017" name="Nat. Plants">
        <title>The Aegilops tauschii genome reveals multiple impacts of transposons.</title>
        <authorList>
            <person name="Zhao G."/>
            <person name="Zou C."/>
            <person name="Li K."/>
            <person name="Wang K."/>
            <person name="Li T."/>
            <person name="Gao L."/>
            <person name="Zhang X."/>
            <person name="Wang H."/>
            <person name="Yang Z."/>
            <person name="Liu X."/>
            <person name="Jiang W."/>
            <person name="Mao L."/>
            <person name="Kong X."/>
            <person name="Jiao Y."/>
            <person name="Jia J."/>
        </authorList>
    </citation>
    <scope>NUCLEOTIDE SEQUENCE [LARGE SCALE GENOMIC DNA]</scope>
    <source>
        <strain evidence="13">cv. AL8/78</strain>
    </source>
</reference>
<dbReference type="PANTHER" id="PTHR11081">
    <property type="entry name" value="FLAP ENDONUCLEASE FAMILY MEMBER"/>
    <property type="match status" value="1"/>
</dbReference>
<dbReference type="Proteomes" id="UP000015105">
    <property type="component" value="Chromosome 7D"/>
</dbReference>
<evidence type="ECO:0000256" key="4">
    <source>
        <dbReference type="ARBA" id="ARBA00022759"/>
    </source>
</evidence>
<keyword evidence="8" id="KW-0234">DNA repair</keyword>
<feature type="region of interest" description="Disordered" evidence="10">
    <location>
        <begin position="462"/>
        <end position="482"/>
    </location>
</feature>
<dbReference type="SMART" id="SM00484">
    <property type="entry name" value="XPGI"/>
    <property type="match status" value="1"/>
</dbReference>
<name>A0A453S3T3_AEGTS</name>
<evidence type="ECO:0000256" key="2">
    <source>
        <dbReference type="ARBA" id="ARBA00022722"/>
    </source>
</evidence>
<dbReference type="STRING" id="200361.A0A453S3T3"/>
<dbReference type="InterPro" id="IPR057340">
    <property type="entry name" value="Chromo_SEND1"/>
</dbReference>
<evidence type="ECO:0000256" key="9">
    <source>
        <dbReference type="ARBA" id="ARBA00038112"/>
    </source>
</evidence>
<feature type="compositionally biased region" description="Pro residues" evidence="10">
    <location>
        <begin position="88"/>
        <end position="100"/>
    </location>
</feature>
<evidence type="ECO:0000256" key="10">
    <source>
        <dbReference type="SAM" id="MobiDB-lite"/>
    </source>
</evidence>
<comment type="similarity">
    <text evidence="9">Belongs to the XPG/RAD2 endonuclease family. GEN subfamily.</text>
</comment>
<feature type="compositionally biased region" description="Polar residues" evidence="10">
    <location>
        <begin position="560"/>
        <end position="571"/>
    </location>
</feature>
<dbReference type="SUPFAM" id="SSF88723">
    <property type="entry name" value="PIN domain-like"/>
    <property type="match status" value="1"/>
</dbReference>
<evidence type="ECO:0000256" key="5">
    <source>
        <dbReference type="ARBA" id="ARBA00022763"/>
    </source>
</evidence>
<evidence type="ECO:0000313" key="12">
    <source>
        <dbReference type="EnsemblPlants" id="AET7Gv20817700.10"/>
    </source>
</evidence>
<feature type="region of interest" description="Disordered" evidence="10">
    <location>
        <begin position="560"/>
        <end position="695"/>
    </location>
</feature>
<reference evidence="12" key="5">
    <citation type="journal article" date="2021" name="G3 (Bethesda)">
        <title>Aegilops tauschii genome assembly Aet v5.0 features greater sequence contiguity and improved annotation.</title>
        <authorList>
            <person name="Wang L."/>
            <person name="Zhu T."/>
            <person name="Rodriguez J.C."/>
            <person name="Deal K.R."/>
            <person name="Dubcovsky J."/>
            <person name="McGuire P.E."/>
            <person name="Lux T."/>
            <person name="Spannagl M."/>
            <person name="Mayer K.F.X."/>
            <person name="Baldrich P."/>
            <person name="Meyers B.C."/>
            <person name="Huo N."/>
            <person name="Gu Y.Q."/>
            <person name="Zhou H."/>
            <person name="Devos K.M."/>
            <person name="Bennetzen J.L."/>
            <person name="Unver T."/>
            <person name="Budak H."/>
            <person name="Gulick P.J."/>
            <person name="Galiba G."/>
            <person name="Kalapos B."/>
            <person name="Nelson D.R."/>
            <person name="Li P."/>
            <person name="You F.M."/>
            <person name="Luo M.C."/>
            <person name="Dvorak J."/>
        </authorList>
    </citation>
    <scope>NUCLEOTIDE SEQUENCE [LARGE SCALE GENOMIC DNA]</scope>
    <source>
        <strain evidence="12">cv. AL8/78</strain>
    </source>
</reference>
<keyword evidence="5" id="KW-0227">DNA damage</keyword>
<reference evidence="12" key="3">
    <citation type="journal article" date="2017" name="Nature">
        <title>Genome sequence of the progenitor of the wheat D genome Aegilops tauschii.</title>
        <authorList>
            <person name="Luo M.C."/>
            <person name="Gu Y.Q."/>
            <person name="Puiu D."/>
            <person name="Wang H."/>
            <person name="Twardziok S.O."/>
            <person name="Deal K.R."/>
            <person name="Huo N."/>
            <person name="Zhu T."/>
            <person name="Wang L."/>
            <person name="Wang Y."/>
            <person name="McGuire P.E."/>
            <person name="Liu S."/>
            <person name="Long H."/>
            <person name="Ramasamy R.K."/>
            <person name="Rodriguez J.C."/>
            <person name="Van S.L."/>
            <person name="Yuan L."/>
            <person name="Wang Z."/>
            <person name="Xia Z."/>
            <person name="Xiao L."/>
            <person name="Anderson O.D."/>
            <person name="Ouyang S."/>
            <person name="Liang Y."/>
            <person name="Zimin A.V."/>
            <person name="Pertea G."/>
            <person name="Qi P."/>
            <person name="Bennetzen J.L."/>
            <person name="Dai X."/>
            <person name="Dawson M.W."/>
            <person name="Muller H.G."/>
            <person name="Kugler K."/>
            <person name="Rivarola-Duarte L."/>
            <person name="Spannagl M."/>
            <person name="Mayer K.F.X."/>
            <person name="Lu F.H."/>
            <person name="Bevan M.W."/>
            <person name="Leroy P."/>
            <person name="Li P."/>
            <person name="You F.M."/>
            <person name="Sun Q."/>
            <person name="Liu Z."/>
            <person name="Lyons E."/>
            <person name="Wicker T."/>
            <person name="Salzberg S.L."/>
            <person name="Devos K.M."/>
            <person name="Dvorak J."/>
        </authorList>
    </citation>
    <scope>NUCLEOTIDE SEQUENCE [LARGE SCALE GENOMIC DNA]</scope>
    <source>
        <strain evidence="12">cv. AL8/78</strain>
    </source>
</reference>
<dbReference type="InterPro" id="IPR008918">
    <property type="entry name" value="HhH2"/>
</dbReference>
<dbReference type="InterPro" id="IPR036279">
    <property type="entry name" value="5-3_exonuclease_C_sf"/>
</dbReference>
<accession>A0A453S3T3</accession>
<dbReference type="GO" id="GO:0046872">
    <property type="term" value="F:metal ion binding"/>
    <property type="evidence" value="ECO:0007669"/>
    <property type="project" value="UniProtKB-KW"/>
</dbReference>
<dbReference type="InterPro" id="IPR016197">
    <property type="entry name" value="Chromo-like_dom_sf"/>
</dbReference>
<feature type="region of interest" description="Disordered" evidence="10">
    <location>
        <begin position="710"/>
        <end position="754"/>
    </location>
</feature>
<dbReference type="Gene3D" id="3.40.50.1010">
    <property type="entry name" value="5'-nuclease"/>
    <property type="match status" value="1"/>
</dbReference>
<sequence>SKSPPPRPPPPFLPPSSPVSPPAPAVPSGVSDHGGQEPLGHSRLLQAEAAAQPPPEQEGVRRSLLLARAVLYRQPLAGLRQGQGLPQEPLPPHPRPPRPQLQPHLRHRDGAIPSMKLATYRRRLGSNSEADCDDTSSQPLTSLKRNKGSEFSRMIKEAKHLGLALGIPCLDGVEEAEAQCALLDLSSLCEGCFTSDSDAFLFGARTVYRDVFIGDGGYVICYEMEDIEKKLGFGRKSLISFALLLGCDYSNGVHGFGPEAACRLVKSAGDDSILDQILSDGVKATRKCKGKKAGIDKNKGGDICTKTSTSEVGMSQDSGGQFREVINAFLEPKCHLPDSENVRRVCCQHPFRHSEFQQICEKYFEWTPEKTDEYILPKIAERELRRFSNLRSTSSALGIKPLLSEIPVPCPVLAITKQRKVHGSEYYEVSWRNMHGLQSSVVPGDLIRSACPEKITEFLEKKDEEKKQKRKARPKKSAQAAVKDVDARLQELMLGIESECATFPPASNCPETGDVHRVAPSMDIVDLSSPSPPLRACKSQKFIGSTTAAMNGVDLLSGMMESQSSTQSSDAQNSESQNSTQSSDAQNSESQNSTQSSSTQSSDAPSFTLDDDVIDLSSPLPPVAERQPCRFQDLPPYDGAERRALTDLSNFPEKSSMLGVSDNRHKAGASDGCAPVEASPPVINGPRMSSGGSNVPTVLLAESEAGAIDLSSPSPVVDRRNGKHGKHAIDISEADSSVVCPDDDEHERKARELR</sequence>
<dbReference type="InterPro" id="IPR029060">
    <property type="entry name" value="PIN-like_dom_sf"/>
</dbReference>
<feature type="compositionally biased region" description="Polar residues" evidence="10">
    <location>
        <begin position="125"/>
        <end position="143"/>
    </location>
</feature>
<evidence type="ECO:0000256" key="6">
    <source>
        <dbReference type="ARBA" id="ARBA00022801"/>
    </source>
</evidence>
<reference evidence="12" key="4">
    <citation type="submission" date="2019-03" db="UniProtKB">
        <authorList>
            <consortium name="EnsemblPlants"/>
        </authorList>
    </citation>
    <scope>IDENTIFICATION</scope>
</reference>
<evidence type="ECO:0000259" key="11">
    <source>
        <dbReference type="SMART" id="SM00484"/>
    </source>
</evidence>
<keyword evidence="7" id="KW-0460">Magnesium</keyword>
<feature type="compositionally biased region" description="Pro residues" evidence="10">
    <location>
        <begin position="1"/>
        <end position="25"/>
    </location>
</feature>
<keyword evidence="2" id="KW-0540">Nuclease</keyword>
<feature type="domain" description="XPG-I" evidence="11">
    <location>
        <begin position="163"/>
        <end position="233"/>
    </location>
</feature>
<reference evidence="13" key="1">
    <citation type="journal article" date="2014" name="Science">
        <title>Ancient hybridizations among the ancestral genomes of bread wheat.</title>
        <authorList>
            <consortium name="International Wheat Genome Sequencing Consortium,"/>
            <person name="Marcussen T."/>
            <person name="Sandve S.R."/>
            <person name="Heier L."/>
            <person name="Spannagl M."/>
            <person name="Pfeifer M."/>
            <person name="Jakobsen K.S."/>
            <person name="Wulff B.B."/>
            <person name="Steuernagel B."/>
            <person name="Mayer K.F."/>
            <person name="Olsen O.A."/>
        </authorList>
    </citation>
    <scope>NUCLEOTIDE SEQUENCE [LARGE SCALE GENOMIC DNA]</scope>
    <source>
        <strain evidence="13">cv. AL8/78</strain>
    </source>
</reference>
<evidence type="ECO:0000256" key="8">
    <source>
        <dbReference type="ARBA" id="ARBA00023204"/>
    </source>
</evidence>
<dbReference type="AlphaFoldDB" id="A0A453S3T3"/>
<keyword evidence="6" id="KW-0378">Hydrolase</keyword>
<dbReference type="InterPro" id="IPR006086">
    <property type="entry name" value="XPG-I_dom"/>
</dbReference>